<keyword evidence="12" id="KW-0808">Transferase</keyword>
<evidence type="ECO:0000256" key="4">
    <source>
        <dbReference type="ARBA" id="ARBA00020397"/>
    </source>
</evidence>
<accession>A0A7G9GFP4</accession>
<comment type="subunit">
    <text evidence="9">Heteromultimer composed of HisG and HisZ subunits.</text>
</comment>
<sequence length="418" mass="47824">MKRLIHTPEGVRDIYGQECDKKRYLQRQIEKLLRSYGYQSIETPSFEFFDVFSKEVGTIASKNLYKFFDREGNTLVLRPDFTPSIARAASMYFSEETMPVRLCYEGSVFINNSSYQGRLKESTQMGVEFLNEDSPEADAEIIALVVSIMKRAGLSEFQVSIGSADFFRSLVEEAMMEEDTILELRKLLTIKNRFGAQELVEKLKLRKDLEEAFRQIPDLFGNAEVLARARKLTENDRARAAVCRLEKIHEILTAYGCEKFISYDLSLLSNYEYYTGIIFQAYTYGSGDAVIKGGRYNNLLEKFGKKAPAVGFATEVDSLLNAIERQNIRLPIADIKTMVLYPERLEKLAIRFARSHREQKLDVACVRFEQGKVLDDYRAYGKRNQFGGIIYFRSETEVYAINLSSGEVAPVDASSYCD</sequence>
<feature type="binding site" evidence="10">
    <location>
        <position position="124"/>
    </location>
    <ligand>
        <name>L-histidine</name>
        <dbReference type="ChEBI" id="CHEBI:57595"/>
    </ligand>
</feature>
<dbReference type="PIRSF" id="PIRSF001549">
    <property type="entry name" value="His-tRNA_synth"/>
    <property type="match status" value="1"/>
</dbReference>
<evidence type="ECO:0000256" key="6">
    <source>
        <dbReference type="ARBA" id="ARBA00022605"/>
    </source>
</evidence>
<dbReference type="InterPro" id="IPR004517">
    <property type="entry name" value="HisZ"/>
</dbReference>
<dbReference type="AlphaFoldDB" id="A0A7G9GFP4"/>
<keyword evidence="5 9" id="KW-0963">Cytoplasm</keyword>
<dbReference type="EMBL" id="CP060635">
    <property type="protein sequence ID" value="QNM09626.1"/>
    <property type="molecule type" value="Genomic_DNA"/>
</dbReference>
<evidence type="ECO:0000256" key="2">
    <source>
        <dbReference type="ARBA" id="ARBA00004667"/>
    </source>
</evidence>
<feature type="domain" description="Aminoacyl-transfer RNA synthetases class-II family profile" evidence="11">
    <location>
        <begin position="25"/>
        <end position="331"/>
    </location>
</feature>
<dbReference type="PROSITE" id="PS50862">
    <property type="entry name" value="AA_TRNA_LIGASE_II"/>
    <property type="match status" value="1"/>
</dbReference>
<evidence type="ECO:0000256" key="3">
    <source>
        <dbReference type="ARBA" id="ARBA00005539"/>
    </source>
</evidence>
<evidence type="ECO:0000256" key="9">
    <source>
        <dbReference type="HAMAP-Rule" id="MF_00125"/>
    </source>
</evidence>
<reference evidence="12 13" key="1">
    <citation type="submission" date="2020-08" db="EMBL/GenBank/DDBJ databases">
        <authorList>
            <person name="Liu C."/>
            <person name="Sun Q."/>
        </authorList>
    </citation>
    <scope>NUCLEOTIDE SEQUENCE [LARGE SCALE GENOMIC DNA]</scope>
    <source>
        <strain evidence="12 13">NSJ-29</strain>
    </source>
</reference>
<dbReference type="CDD" id="cd00773">
    <property type="entry name" value="HisRS-like_core"/>
    <property type="match status" value="1"/>
</dbReference>
<dbReference type="NCBIfam" id="TIGR00443">
    <property type="entry name" value="hisZ_biosyn_reg"/>
    <property type="match status" value="1"/>
</dbReference>
<comment type="function">
    <text evidence="8 9">Required for the first step of histidine biosynthesis. May allow the feedback regulation of ATP phosphoribosyltransferase activity by histidine.</text>
</comment>
<dbReference type="PANTHER" id="PTHR43707:SF6">
    <property type="entry name" value="ATP PHOSPHORIBOSYLTRANSFERASE REGULATORY SUBUNIT"/>
    <property type="match status" value="1"/>
</dbReference>
<evidence type="ECO:0000313" key="13">
    <source>
        <dbReference type="Proteomes" id="UP000515860"/>
    </source>
</evidence>
<dbReference type="GO" id="GO:0005737">
    <property type="term" value="C:cytoplasm"/>
    <property type="evidence" value="ECO:0007669"/>
    <property type="project" value="UniProtKB-SubCell"/>
</dbReference>
<keyword evidence="7 9" id="KW-0368">Histidine biosynthesis</keyword>
<evidence type="ECO:0000259" key="11">
    <source>
        <dbReference type="PROSITE" id="PS50862"/>
    </source>
</evidence>
<comment type="subcellular location">
    <subcellularLocation>
        <location evidence="1 9">Cytoplasm</location>
    </subcellularLocation>
</comment>
<dbReference type="InterPro" id="IPR006195">
    <property type="entry name" value="aa-tRNA-synth_II"/>
</dbReference>
<dbReference type="GO" id="GO:0000105">
    <property type="term" value="P:L-histidine biosynthetic process"/>
    <property type="evidence" value="ECO:0007669"/>
    <property type="project" value="UniProtKB-UniRule"/>
</dbReference>
<dbReference type="HAMAP" id="MF_00125">
    <property type="entry name" value="HisZ"/>
    <property type="match status" value="1"/>
</dbReference>
<organism evidence="12 13">
    <name type="scientific">Wansuia hejianensis</name>
    <dbReference type="NCBI Taxonomy" id="2763667"/>
    <lineage>
        <taxon>Bacteria</taxon>
        <taxon>Bacillati</taxon>
        <taxon>Bacillota</taxon>
        <taxon>Clostridia</taxon>
        <taxon>Lachnospirales</taxon>
        <taxon>Lachnospiraceae</taxon>
        <taxon>Wansuia</taxon>
    </lineage>
</organism>
<dbReference type="Gene3D" id="3.30.930.10">
    <property type="entry name" value="Bira Bifunctional Protein, Domain 2"/>
    <property type="match status" value="1"/>
</dbReference>
<dbReference type="Proteomes" id="UP000515860">
    <property type="component" value="Chromosome"/>
</dbReference>
<evidence type="ECO:0000256" key="8">
    <source>
        <dbReference type="ARBA" id="ARBA00025246"/>
    </source>
</evidence>
<comment type="similarity">
    <text evidence="3 9">Belongs to the class-II aminoacyl-tRNA synthetase family. HisZ subfamily.</text>
</comment>
<dbReference type="SUPFAM" id="SSF55681">
    <property type="entry name" value="Class II aaRS and biotin synthetases"/>
    <property type="match status" value="1"/>
</dbReference>
<dbReference type="GO" id="GO:0004821">
    <property type="term" value="F:histidine-tRNA ligase activity"/>
    <property type="evidence" value="ECO:0007669"/>
    <property type="project" value="TreeGrafter"/>
</dbReference>
<comment type="miscellaneous">
    <text evidence="9">This function is generally fulfilled by the C-terminal part of HisG, which is missing in some bacteria such as this one.</text>
</comment>
<evidence type="ECO:0000313" key="12">
    <source>
        <dbReference type="EMBL" id="QNM09626.1"/>
    </source>
</evidence>
<dbReference type="Pfam" id="PF13393">
    <property type="entry name" value="tRNA-synt_His"/>
    <property type="match status" value="1"/>
</dbReference>
<dbReference type="InterPro" id="IPR045864">
    <property type="entry name" value="aa-tRNA-synth_II/BPL/LPL"/>
</dbReference>
<dbReference type="InterPro" id="IPR041715">
    <property type="entry name" value="HisRS-like_core"/>
</dbReference>
<feature type="binding site" evidence="10">
    <location>
        <position position="128"/>
    </location>
    <ligand>
        <name>L-histidine</name>
        <dbReference type="ChEBI" id="CHEBI:57595"/>
    </ligand>
</feature>
<dbReference type="PANTHER" id="PTHR43707">
    <property type="entry name" value="HISTIDYL-TRNA SYNTHETASE"/>
    <property type="match status" value="1"/>
</dbReference>
<keyword evidence="13" id="KW-1185">Reference proteome</keyword>
<comment type="pathway">
    <text evidence="2 9">Amino-acid biosynthesis; L-histidine biosynthesis; L-histidine from 5-phospho-alpha-D-ribose 1-diphosphate: step 1/9.</text>
</comment>
<evidence type="ECO:0000256" key="1">
    <source>
        <dbReference type="ARBA" id="ARBA00004496"/>
    </source>
</evidence>
<dbReference type="GO" id="GO:0016757">
    <property type="term" value="F:glycosyltransferase activity"/>
    <property type="evidence" value="ECO:0007669"/>
    <property type="project" value="UniProtKB-KW"/>
</dbReference>
<feature type="binding site" evidence="10">
    <location>
        <begin position="80"/>
        <end position="82"/>
    </location>
    <ligand>
        <name>L-histidine</name>
        <dbReference type="ChEBI" id="CHEBI:57595"/>
    </ligand>
</feature>
<evidence type="ECO:0000256" key="10">
    <source>
        <dbReference type="PIRSR" id="PIRSR001549-1"/>
    </source>
</evidence>
<protein>
    <recommendedName>
        <fullName evidence="4 9">ATP phosphoribosyltransferase regulatory subunit</fullName>
    </recommendedName>
</protein>
<evidence type="ECO:0000256" key="7">
    <source>
        <dbReference type="ARBA" id="ARBA00023102"/>
    </source>
</evidence>
<evidence type="ECO:0000256" key="5">
    <source>
        <dbReference type="ARBA" id="ARBA00022490"/>
    </source>
</evidence>
<keyword evidence="6 9" id="KW-0028">Amino-acid biosynthesis</keyword>
<dbReference type="GO" id="GO:0006427">
    <property type="term" value="P:histidyl-tRNA aminoacylation"/>
    <property type="evidence" value="ECO:0007669"/>
    <property type="project" value="TreeGrafter"/>
</dbReference>
<keyword evidence="12" id="KW-0328">Glycosyltransferase</keyword>
<dbReference type="UniPathway" id="UPA00031">
    <property type="reaction ID" value="UER00006"/>
</dbReference>
<dbReference type="InterPro" id="IPR004516">
    <property type="entry name" value="HisRS/HisZ"/>
</dbReference>
<proteinExistence type="inferred from homology"/>
<gene>
    <name evidence="9 12" type="primary">hisZ</name>
    <name evidence="12" type="ORF">H9Q79_04865</name>
</gene>
<name>A0A7G9GFP4_9FIRM</name>
<feature type="binding site" evidence="10">
    <location>
        <begin position="273"/>
        <end position="274"/>
    </location>
    <ligand>
        <name>L-histidine</name>
        <dbReference type="ChEBI" id="CHEBI:57595"/>
    </ligand>
</feature>
<dbReference type="GO" id="GO:0140096">
    <property type="term" value="F:catalytic activity, acting on a protein"/>
    <property type="evidence" value="ECO:0007669"/>
    <property type="project" value="UniProtKB-ARBA"/>
</dbReference>
<dbReference type="RefSeq" id="WP_118644460.1">
    <property type="nucleotide sequence ID" value="NZ_CP060635.1"/>
</dbReference>
<dbReference type="KEGG" id="whj:H9Q79_04865"/>